<organism evidence="1 2">
    <name type="scientific">Plasmodium fragile</name>
    <dbReference type="NCBI Taxonomy" id="5857"/>
    <lineage>
        <taxon>Eukaryota</taxon>
        <taxon>Sar</taxon>
        <taxon>Alveolata</taxon>
        <taxon>Apicomplexa</taxon>
        <taxon>Aconoidasida</taxon>
        <taxon>Haemosporida</taxon>
        <taxon>Plasmodiidae</taxon>
        <taxon>Plasmodium</taxon>
        <taxon>Plasmodium (Plasmodium)</taxon>
    </lineage>
</organism>
<evidence type="ECO:0000313" key="1">
    <source>
        <dbReference type="EMBL" id="KJP85812.1"/>
    </source>
</evidence>
<proteinExistence type="predicted"/>
<dbReference type="AlphaFoldDB" id="A0A0D9QG78"/>
<sequence>MLGTQVHQTGEVVTSEYIFQEMLKNRKHFEREGSMQEKELYVDELFQTL</sequence>
<reference evidence="1 2" key="1">
    <citation type="submission" date="2014-03" db="EMBL/GenBank/DDBJ databases">
        <title>The Genome Sequence of Plasmodium fragile nilgiri.</title>
        <authorList>
            <consortium name="The Broad Institute Genomics Platform"/>
            <consortium name="The Broad Institute Genome Sequencing Center for Infectious Disease"/>
            <person name="Neafsey D."/>
            <person name="Duraisingh M."/>
            <person name="Young S.K."/>
            <person name="Zeng Q."/>
            <person name="Gargeya S."/>
            <person name="Abouelleil A."/>
            <person name="Alvarado L."/>
            <person name="Chapman S.B."/>
            <person name="Gainer-Dewar J."/>
            <person name="Goldberg J."/>
            <person name="Griggs A."/>
            <person name="Gujja S."/>
            <person name="Hansen M."/>
            <person name="Howarth C."/>
            <person name="Imamovic A."/>
            <person name="Larimer J."/>
            <person name="Pearson M."/>
            <person name="Poon T.W."/>
            <person name="Priest M."/>
            <person name="Roberts A."/>
            <person name="Saif S."/>
            <person name="Shea T."/>
            <person name="Sykes S."/>
            <person name="Wortman J."/>
            <person name="Nusbaum C."/>
            <person name="Birren B."/>
        </authorList>
    </citation>
    <scope>NUCLEOTIDE SEQUENCE [LARGE SCALE GENOMIC DNA]</scope>
    <source>
        <strain evidence="2">nilgiri</strain>
    </source>
</reference>
<dbReference type="EMBL" id="KQ001711">
    <property type="protein sequence ID" value="KJP85812.1"/>
    <property type="molecule type" value="Genomic_DNA"/>
</dbReference>
<evidence type="ECO:0000313" key="2">
    <source>
        <dbReference type="Proteomes" id="UP000054561"/>
    </source>
</evidence>
<keyword evidence="2" id="KW-1185">Reference proteome</keyword>
<accession>A0A0D9QG78</accession>
<name>A0A0D9QG78_PLAFR</name>
<protein>
    <submittedName>
        <fullName evidence="1">Uncharacterized protein</fullName>
    </submittedName>
</protein>
<dbReference type="Proteomes" id="UP000054561">
    <property type="component" value="Unassembled WGS sequence"/>
</dbReference>
<dbReference type="GeneID" id="24269885"/>
<gene>
    <name evidence="1" type="ORF">AK88_04571</name>
</gene>
<dbReference type="VEuPathDB" id="PlasmoDB:AK88_04571"/>
<dbReference type="RefSeq" id="XP_012337604.1">
    <property type="nucleotide sequence ID" value="XM_012482181.1"/>
</dbReference>